<accession>A0A6I7HQA5</accession>
<keyword evidence="2" id="KW-1185">Reference proteome</keyword>
<name>A0A6I7HQA5_9HYPH</name>
<evidence type="ECO:0000313" key="1">
    <source>
        <dbReference type="EMBL" id="RCW27147.1"/>
    </source>
</evidence>
<evidence type="ECO:0000313" key="2">
    <source>
        <dbReference type="Proteomes" id="UP000252582"/>
    </source>
</evidence>
<dbReference type="RefSeq" id="WP_170141814.1">
    <property type="nucleotide sequence ID" value="NZ_QPIX01000003.1"/>
</dbReference>
<evidence type="ECO:0008006" key="3">
    <source>
        <dbReference type="Google" id="ProtNLM"/>
    </source>
</evidence>
<gene>
    <name evidence="1" type="ORF">DFR48_103104</name>
</gene>
<reference evidence="1 2" key="1">
    <citation type="submission" date="2018-07" db="EMBL/GenBank/DDBJ databases">
        <title>Genomic Encyclopedia of Type Strains, Phase IV (KMG-IV): sequencing the most valuable type-strain genomes for metagenomic binning, comparative biology and taxonomic classification.</title>
        <authorList>
            <person name="Goeker M."/>
        </authorList>
    </citation>
    <scope>NUCLEOTIDE SEQUENCE [LARGE SCALE GENOMIC DNA]</scope>
    <source>
        <strain evidence="1 2">DSM 25528</strain>
    </source>
</reference>
<sequence>MAHVSSHTSVQPDEWLCTKEVARLTKLSPSLYEKARLPGRWNGLPWYKIGGRVLYRKSEVLAWMDSFRIEGGVRHV</sequence>
<proteinExistence type="predicted"/>
<organism evidence="1 2">
    <name type="scientific">Ciceribacter lividus</name>
    <dbReference type="NCBI Taxonomy" id="1197950"/>
    <lineage>
        <taxon>Bacteria</taxon>
        <taxon>Pseudomonadati</taxon>
        <taxon>Pseudomonadota</taxon>
        <taxon>Alphaproteobacteria</taxon>
        <taxon>Hyphomicrobiales</taxon>
        <taxon>Rhizobiaceae</taxon>
        <taxon>Ciceribacter</taxon>
    </lineage>
</organism>
<dbReference type="EMBL" id="QPIX01000003">
    <property type="protein sequence ID" value="RCW27147.1"/>
    <property type="molecule type" value="Genomic_DNA"/>
</dbReference>
<comment type="caution">
    <text evidence="1">The sequence shown here is derived from an EMBL/GenBank/DDBJ whole genome shotgun (WGS) entry which is preliminary data.</text>
</comment>
<protein>
    <recommendedName>
        <fullName evidence="3">Helix-turn-helix protein</fullName>
    </recommendedName>
</protein>
<dbReference type="Proteomes" id="UP000252582">
    <property type="component" value="Unassembled WGS sequence"/>
</dbReference>
<dbReference type="AlphaFoldDB" id="A0A6I7HQA5"/>